<dbReference type="Proteomes" id="UP000034723">
    <property type="component" value="Chromosome"/>
</dbReference>
<dbReference type="InterPro" id="IPR024078">
    <property type="entry name" value="LmbE-like_dom_sf"/>
</dbReference>
<dbReference type="SUPFAM" id="SSF102588">
    <property type="entry name" value="LmbE-like"/>
    <property type="match status" value="1"/>
</dbReference>
<dbReference type="RefSeq" id="WP_048094294.1">
    <property type="nucleotide sequence ID" value="NZ_CP011267.1"/>
</dbReference>
<dbReference type="InterPro" id="IPR003737">
    <property type="entry name" value="GlcNAc_PI_deacetylase-related"/>
</dbReference>
<dbReference type="STRING" id="113653.GAH_00208"/>
<gene>
    <name evidence="1" type="ORF">GAH_00208</name>
</gene>
<dbReference type="PANTHER" id="PTHR12993">
    <property type="entry name" value="N-ACETYLGLUCOSAMINYL-PHOSPHATIDYLINOSITOL DE-N-ACETYLASE-RELATED"/>
    <property type="match status" value="1"/>
</dbReference>
<dbReference type="KEGG" id="gah:GAH_00208"/>
<dbReference type="InParanoid" id="A0A0F7IHL9"/>
<dbReference type="PANTHER" id="PTHR12993:SF11">
    <property type="entry name" value="N-ACETYLGLUCOSAMINYL-PHOSPHATIDYLINOSITOL DE-N-ACETYLASE"/>
    <property type="match status" value="1"/>
</dbReference>
<keyword evidence="2" id="KW-1185">Reference proteome</keyword>
<dbReference type="OrthoDB" id="70547at2157"/>
<accession>A0A0F7IHL9</accession>
<dbReference type="Pfam" id="PF02585">
    <property type="entry name" value="PIG-L"/>
    <property type="match status" value="1"/>
</dbReference>
<reference evidence="1 2" key="1">
    <citation type="submission" date="2015-04" db="EMBL/GenBank/DDBJ databases">
        <title>The complete genome sequence of the hyperthermophilic, obligate iron-reducing archaeon Geoglobus ahangari strain 234T.</title>
        <authorList>
            <person name="Manzella M.P."/>
            <person name="Holmes D.E."/>
            <person name="Rocheleau J.M."/>
            <person name="Chung A."/>
            <person name="Reguera G."/>
            <person name="Kashefi K."/>
        </authorList>
    </citation>
    <scope>NUCLEOTIDE SEQUENCE [LARGE SCALE GENOMIC DNA]</scope>
    <source>
        <strain evidence="1 2">234</strain>
    </source>
</reference>
<dbReference type="GO" id="GO:0016811">
    <property type="term" value="F:hydrolase activity, acting on carbon-nitrogen (but not peptide) bonds, in linear amides"/>
    <property type="evidence" value="ECO:0007669"/>
    <property type="project" value="TreeGrafter"/>
</dbReference>
<dbReference type="GeneID" id="24802796"/>
<dbReference type="AlphaFoldDB" id="A0A0F7IHL9"/>
<proteinExistence type="predicted"/>
<protein>
    <submittedName>
        <fullName evidence="1">LmbE-like protein</fullName>
    </submittedName>
</protein>
<dbReference type="PATRIC" id="fig|113653.22.peg.205"/>
<name>A0A0F7IHL9_9EURY</name>
<sequence length="209" mass="24108">MFERVLILSPHTDDGELGCGGTIAKFVEDGKEVIYVALSACEKSVPDGFPKDILKKEVKAATQILGIKEKNLLLFDFEVRKFPTFRQEILDTLIQVKKDVSPDIVFTPSSFDTHQDHKVVREETLRAFKDCTILGYEQPWNNITFDTIAFVPLDERHVDLKVSALKMYKSQAEKTYFDEKFIKSLARTRGVQIRTEFAEVFEVIRWIIR</sequence>
<dbReference type="Gene3D" id="3.40.50.10320">
    <property type="entry name" value="LmbE-like"/>
    <property type="match status" value="1"/>
</dbReference>
<organism evidence="1 2">
    <name type="scientific">Geoglobus ahangari</name>
    <dbReference type="NCBI Taxonomy" id="113653"/>
    <lineage>
        <taxon>Archaea</taxon>
        <taxon>Methanobacteriati</taxon>
        <taxon>Methanobacteriota</taxon>
        <taxon>Archaeoglobi</taxon>
        <taxon>Archaeoglobales</taxon>
        <taxon>Archaeoglobaceae</taxon>
        <taxon>Geoglobus</taxon>
    </lineage>
</organism>
<dbReference type="EMBL" id="CP011267">
    <property type="protein sequence ID" value="AKG92435.1"/>
    <property type="molecule type" value="Genomic_DNA"/>
</dbReference>
<dbReference type="HOGENOM" id="CLU_049311_6_1_2"/>
<evidence type="ECO:0000313" key="1">
    <source>
        <dbReference type="EMBL" id="AKG92435.1"/>
    </source>
</evidence>
<evidence type="ECO:0000313" key="2">
    <source>
        <dbReference type="Proteomes" id="UP000034723"/>
    </source>
</evidence>